<evidence type="ECO:0000313" key="2">
    <source>
        <dbReference type="Proteomes" id="UP000271889"/>
    </source>
</evidence>
<evidence type="ECO:0000313" key="1">
    <source>
        <dbReference type="EMBL" id="VDN20589.1"/>
    </source>
</evidence>
<accession>A0A3P7PLL4</accession>
<sequence length="165" mass="18907">MSRPIATFFSLLTVFLAIGLGWYYNEFLRNKKDEEVRRPYDPINMLLRNHLHQEVCIIFSPLAFRGLRVKGRDGVLLLSEARLLIPKKLTYRNMDTAKWKIDKTTVRLSYARTMIAGVFFSEAVELNSSVEHKILIIGLGGGIINNYLSNMPNQKVCFVFVPLLG</sequence>
<name>A0A3P7PLL4_CYLGO</name>
<proteinExistence type="predicted"/>
<organism evidence="1 2">
    <name type="scientific">Cylicostephanus goldi</name>
    <name type="common">Nematode worm</name>
    <dbReference type="NCBI Taxonomy" id="71465"/>
    <lineage>
        <taxon>Eukaryota</taxon>
        <taxon>Metazoa</taxon>
        <taxon>Ecdysozoa</taxon>
        <taxon>Nematoda</taxon>
        <taxon>Chromadorea</taxon>
        <taxon>Rhabditida</taxon>
        <taxon>Rhabditina</taxon>
        <taxon>Rhabditomorpha</taxon>
        <taxon>Strongyloidea</taxon>
        <taxon>Strongylidae</taxon>
        <taxon>Cylicostephanus</taxon>
    </lineage>
</organism>
<protein>
    <submittedName>
        <fullName evidence="1">Uncharacterized protein</fullName>
    </submittedName>
</protein>
<dbReference type="EMBL" id="UYRV01105103">
    <property type="protein sequence ID" value="VDN20589.1"/>
    <property type="molecule type" value="Genomic_DNA"/>
</dbReference>
<keyword evidence="2" id="KW-1185">Reference proteome</keyword>
<dbReference type="Proteomes" id="UP000271889">
    <property type="component" value="Unassembled WGS sequence"/>
</dbReference>
<gene>
    <name evidence="1" type="ORF">CGOC_LOCUS8845</name>
</gene>
<reference evidence="1 2" key="1">
    <citation type="submission" date="2018-11" db="EMBL/GenBank/DDBJ databases">
        <authorList>
            <consortium name="Pathogen Informatics"/>
        </authorList>
    </citation>
    <scope>NUCLEOTIDE SEQUENCE [LARGE SCALE GENOMIC DNA]</scope>
</reference>
<dbReference type="AlphaFoldDB" id="A0A3P7PLL4"/>
<dbReference type="OrthoDB" id="5859602at2759"/>